<dbReference type="Proteomes" id="UP000224915">
    <property type="component" value="Unassembled WGS sequence"/>
</dbReference>
<dbReference type="RefSeq" id="WP_098468094.1">
    <property type="nucleotide sequence ID" value="NZ_PDJD01000001.1"/>
</dbReference>
<dbReference type="PANTHER" id="PTHR15854">
    <property type="entry name" value="THAP4 PROTEIN"/>
    <property type="match status" value="1"/>
</dbReference>
<dbReference type="InterPro" id="IPR012674">
    <property type="entry name" value="Calycin"/>
</dbReference>
<dbReference type="InterPro" id="IPR022939">
    <property type="entry name" value="Nb(III)_bact/plant"/>
</dbReference>
<dbReference type="EMBL" id="PDJD01000001">
    <property type="protein sequence ID" value="PFG18875.1"/>
    <property type="molecule type" value="Genomic_DNA"/>
</dbReference>
<protein>
    <recommendedName>
        <fullName evidence="1">Ferric nitrobindin-like protein</fullName>
    </recommendedName>
</protein>
<gene>
    <name evidence="3" type="ORF">ATL40_0425</name>
</gene>
<proteinExistence type="inferred from homology"/>
<evidence type="ECO:0000259" key="2">
    <source>
        <dbReference type="Pfam" id="PF08768"/>
    </source>
</evidence>
<comment type="caution">
    <text evidence="1">Lacks conserved residue(s) required for the propagation of feature annotation.</text>
</comment>
<dbReference type="InterPro" id="IPR014878">
    <property type="entry name" value="THAP4-like_heme-bd"/>
</dbReference>
<evidence type="ECO:0000313" key="4">
    <source>
        <dbReference type="Proteomes" id="UP000224915"/>
    </source>
</evidence>
<sequence length="198" mass="21183">MSSFVLPDGLGPELYPLAWMVGTWRGPGVLSYPDIPERGIVADLSLTHDGGPYLIYSATLSLLEGEVPPPDQPFDPRALEVGEVWSAESGFWRPASEGEAQPVAGAPADAPDPSGIEVLLAEASGHVSVHVGTAQGPRIDLASHHIARTATASEVVAQRRMYGWVRGQIFWSTELAAFGHELQTYATGRLMRLDDPTA</sequence>
<evidence type="ECO:0000313" key="3">
    <source>
        <dbReference type="EMBL" id="PFG18875.1"/>
    </source>
</evidence>
<reference evidence="3 4" key="1">
    <citation type="submission" date="2017-10" db="EMBL/GenBank/DDBJ databases">
        <title>Sequencing the genomes of 1000 actinobacteria strains.</title>
        <authorList>
            <person name="Klenk H.-P."/>
        </authorList>
    </citation>
    <scope>NUCLEOTIDE SEQUENCE [LARGE SCALE GENOMIC DNA]</scope>
    <source>
        <strain evidence="3 4">DSM 21801</strain>
    </source>
</reference>
<dbReference type="SUPFAM" id="SSF50814">
    <property type="entry name" value="Lipocalins"/>
    <property type="match status" value="1"/>
</dbReference>
<dbReference type="CDD" id="cd07828">
    <property type="entry name" value="lipocalin_heme-bd-THAP4-like"/>
    <property type="match status" value="1"/>
</dbReference>
<dbReference type="Gene3D" id="2.40.128.20">
    <property type="match status" value="1"/>
</dbReference>
<feature type="short sequence motif" description="GXWXGXG" evidence="1">
    <location>
        <begin position="22"/>
        <end position="28"/>
    </location>
</feature>
<dbReference type="PANTHER" id="PTHR15854:SF4">
    <property type="entry name" value="PEROXYNITRITE ISOMERASE THAP4"/>
    <property type="match status" value="1"/>
</dbReference>
<dbReference type="OrthoDB" id="4804006at2"/>
<name>A0A2A9CXY5_9MICO</name>
<dbReference type="InterPro" id="IPR045165">
    <property type="entry name" value="Nitrobindin"/>
</dbReference>
<organism evidence="3 4">
    <name type="scientific">Serinibacter salmoneus</name>
    <dbReference type="NCBI Taxonomy" id="556530"/>
    <lineage>
        <taxon>Bacteria</taxon>
        <taxon>Bacillati</taxon>
        <taxon>Actinomycetota</taxon>
        <taxon>Actinomycetes</taxon>
        <taxon>Micrococcales</taxon>
        <taxon>Beutenbergiaceae</taxon>
        <taxon>Serinibacter</taxon>
    </lineage>
</organism>
<accession>A0A2A9CXY5</accession>
<evidence type="ECO:0000256" key="1">
    <source>
        <dbReference type="HAMAP-Rule" id="MF_01297"/>
    </source>
</evidence>
<comment type="caution">
    <text evidence="3">The sequence shown here is derived from an EMBL/GenBank/DDBJ whole genome shotgun (WGS) entry which is preliminary data.</text>
</comment>
<dbReference type="AlphaFoldDB" id="A0A2A9CXY5"/>
<feature type="domain" description="THAP4-like heme-binding" evidence="2">
    <location>
        <begin position="13"/>
        <end position="192"/>
    </location>
</feature>
<dbReference type="HAMAP" id="MF_01297">
    <property type="entry name" value="nitrobindin"/>
    <property type="match status" value="1"/>
</dbReference>
<dbReference type="Pfam" id="PF08768">
    <property type="entry name" value="THAP4_heme-bd"/>
    <property type="match status" value="1"/>
</dbReference>
<keyword evidence="4" id="KW-1185">Reference proteome</keyword>
<comment type="similarity">
    <text evidence="1">Belongs to the nitrobindin family.</text>
</comment>
<comment type="caution">
    <text evidence="1">Lacks the conserved His residue that binds heme iron in the nitrobindin family.</text>
</comment>